<gene>
    <name evidence="1" type="ORF">F5148DRAFT_552624</name>
</gene>
<comment type="caution">
    <text evidence="1">The sequence shown here is derived from an EMBL/GenBank/DDBJ whole genome shotgun (WGS) entry which is preliminary data.</text>
</comment>
<name>A0ACC0TW23_9AGAM</name>
<keyword evidence="2" id="KW-1185">Reference proteome</keyword>
<dbReference type="EMBL" id="JAGFNK010000385">
    <property type="protein sequence ID" value="KAI9451240.1"/>
    <property type="molecule type" value="Genomic_DNA"/>
</dbReference>
<proteinExistence type="predicted"/>
<dbReference type="Proteomes" id="UP001207468">
    <property type="component" value="Unassembled WGS sequence"/>
</dbReference>
<evidence type="ECO:0000313" key="1">
    <source>
        <dbReference type="EMBL" id="KAI9451240.1"/>
    </source>
</evidence>
<sequence>MHISSVFPIFCLAIGIVPSFSLPGPGRQPGDHKDQIEELERLRRQNADLMLLQGSPQWGHVIHNQLEENLDKQGKQINKLYPNHERPYGNELNKVLKTKTSTATARGPKQPSRPARFWKAITNWRPKRT</sequence>
<organism evidence="1 2">
    <name type="scientific">Russula earlei</name>
    <dbReference type="NCBI Taxonomy" id="71964"/>
    <lineage>
        <taxon>Eukaryota</taxon>
        <taxon>Fungi</taxon>
        <taxon>Dikarya</taxon>
        <taxon>Basidiomycota</taxon>
        <taxon>Agaricomycotina</taxon>
        <taxon>Agaricomycetes</taxon>
        <taxon>Russulales</taxon>
        <taxon>Russulaceae</taxon>
        <taxon>Russula</taxon>
    </lineage>
</organism>
<protein>
    <submittedName>
        <fullName evidence="1">Uncharacterized protein</fullName>
    </submittedName>
</protein>
<accession>A0ACC0TW23</accession>
<reference evidence="1" key="1">
    <citation type="submission" date="2021-03" db="EMBL/GenBank/DDBJ databases">
        <title>Evolutionary priming and transition to the ectomycorrhizal habit in an iconic lineage of mushroom-forming fungi: is preadaptation a requirement?</title>
        <authorList>
            <consortium name="DOE Joint Genome Institute"/>
            <person name="Looney B.P."/>
            <person name="Miyauchi S."/>
            <person name="Morin E."/>
            <person name="Drula E."/>
            <person name="Courty P.E."/>
            <person name="Chicoki N."/>
            <person name="Fauchery L."/>
            <person name="Kohler A."/>
            <person name="Kuo A."/>
            <person name="LaButti K."/>
            <person name="Pangilinan J."/>
            <person name="Lipzen A."/>
            <person name="Riley R."/>
            <person name="Andreopoulos W."/>
            <person name="He G."/>
            <person name="Johnson J."/>
            <person name="Barry K.W."/>
            <person name="Grigoriev I.V."/>
            <person name="Nagy L."/>
            <person name="Hibbett D."/>
            <person name="Henrissat B."/>
            <person name="Matheny P.B."/>
            <person name="Labbe J."/>
            <person name="Martin A.F."/>
        </authorList>
    </citation>
    <scope>NUCLEOTIDE SEQUENCE</scope>
    <source>
        <strain evidence="1">BPL698</strain>
    </source>
</reference>
<evidence type="ECO:0000313" key="2">
    <source>
        <dbReference type="Proteomes" id="UP001207468"/>
    </source>
</evidence>